<reference evidence="2" key="1">
    <citation type="submission" date="2019-11" db="EMBL/GenBank/DDBJ databases">
        <title>Description of new Acetobacter species.</title>
        <authorList>
            <person name="Cleenwerck I."/>
            <person name="Sombolestani A.S."/>
        </authorList>
    </citation>
    <scope>NUCLEOTIDE SEQUENCE</scope>
    <source>
        <strain evidence="2">LMG 1626</strain>
    </source>
</reference>
<dbReference type="RefSeq" id="WP_166313783.1">
    <property type="nucleotide sequence ID" value="NZ_WOTH01000008.1"/>
</dbReference>
<evidence type="ECO:0008006" key="4">
    <source>
        <dbReference type="Google" id="ProtNLM"/>
    </source>
</evidence>
<evidence type="ECO:0000256" key="1">
    <source>
        <dbReference type="SAM" id="Phobius"/>
    </source>
</evidence>
<keyword evidence="3" id="KW-1185">Reference proteome</keyword>
<name>A0A967B7A8_9PROT</name>
<evidence type="ECO:0000313" key="2">
    <source>
        <dbReference type="EMBL" id="NHO53501.1"/>
    </source>
</evidence>
<feature type="transmembrane region" description="Helical" evidence="1">
    <location>
        <begin position="25"/>
        <end position="45"/>
    </location>
</feature>
<protein>
    <recommendedName>
        <fullName evidence="4">Tetratricopeptide repeat-like domain-containing protein</fullName>
    </recommendedName>
</protein>
<proteinExistence type="predicted"/>
<dbReference type="Proteomes" id="UP000597459">
    <property type="component" value="Unassembled WGS sequence"/>
</dbReference>
<keyword evidence="1" id="KW-0812">Transmembrane</keyword>
<organism evidence="2 3">
    <name type="scientific">Acetobacter estunensis</name>
    <dbReference type="NCBI Taxonomy" id="104097"/>
    <lineage>
        <taxon>Bacteria</taxon>
        <taxon>Pseudomonadati</taxon>
        <taxon>Pseudomonadota</taxon>
        <taxon>Alphaproteobacteria</taxon>
        <taxon>Acetobacterales</taxon>
        <taxon>Acetobacteraceae</taxon>
        <taxon>Acetobacter</taxon>
    </lineage>
</organism>
<dbReference type="AlphaFoldDB" id="A0A967B7A8"/>
<gene>
    <name evidence="2" type="ORF">GOB87_05910</name>
</gene>
<accession>A0A967B7A8</accession>
<sequence length="229" mass="24405">MTDEIFKEAETEFRIEQIRQRARRLAGVGIGLVIVLGVGAAGWSYRHAHMQEQTRTLSAAYIKALKDMGSDTSVAGTSAPLTDTQKAAITQLDRVATSGTGDIATLARLRLAASQAVHGDVKQALAQWNDIQTAATVDPQLRALATLLWCQWQLDDGDIPTLRSRLSLLVGQHDAFSALASEQLAALDIRTGDMKSATQKLTSLMQDPGAPSGVRMRAGALLQTLGAAG</sequence>
<keyword evidence="1" id="KW-1133">Transmembrane helix</keyword>
<dbReference type="EMBL" id="WOTH01000008">
    <property type="protein sequence ID" value="NHO53501.1"/>
    <property type="molecule type" value="Genomic_DNA"/>
</dbReference>
<evidence type="ECO:0000313" key="3">
    <source>
        <dbReference type="Proteomes" id="UP000597459"/>
    </source>
</evidence>
<keyword evidence="1" id="KW-0472">Membrane</keyword>
<comment type="caution">
    <text evidence="2">The sequence shown here is derived from an EMBL/GenBank/DDBJ whole genome shotgun (WGS) entry which is preliminary data.</text>
</comment>